<dbReference type="SUPFAM" id="SSF48452">
    <property type="entry name" value="TPR-like"/>
    <property type="match status" value="1"/>
</dbReference>
<dbReference type="FunFam" id="2.40.100.10:FF:000009">
    <property type="entry name" value="Peptidyl-prolyl cis-trans isomerase D"/>
    <property type="match status" value="1"/>
</dbReference>
<dbReference type="Pfam" id="PF00160">
    <property type="entry name" value="Pro_isomerase"/>
    <property type="match status" value="1"/>
</dbReference>
<dbReference type="OrthoDB" id="193499at2759"/>
<feature type="repeat" description="TPR" evidence="11">
    <location>
        <begin position="309"/>
        <end position="342"/>
    </location>
</feature>
<evidence type="ECO:0000256" key="6">
    <source>
        <dbReference type="ARBA" id="ARBA00022490"/>
    </source>
</evidence>
<dbReference type="PROSITE" id="PS50005">
    <property type="entry name" value="TPR"/>
    <property type="match status" value="1"/>
</dbReference>
<dbReference type="PROSITE" id="PS00170">
    <property type="entry name" value="CSA_PPIASE_1"/>
    <property type="match status" value="1"/>
</dbReference>
<dbReference type="STRING" id="1507870.A0A1V8SYX9"/>
<dbReference type="PROSITE" id="PS50072">
    <property type="entry name" value="CSA_PPIASE_2"/>
    <property type="match status" value="1"/>
</dbReference>
<dbReference type="InterPro" id="IPR019734">
    <property type="entry name" value="TPR_rpt"/>
</dbReference>
<evidence type="ECO:0000256" key="4">
    <source>
        <dbReference type="ARBA" id="ARBA00010898"/>
    </source>
</evidence>
<accession>A0A1V8SYX9</accession>
<feature type="region of interest" description="Disordered" evidence="12">
    <location>
        <begin position="176"/>
        <end position="210"/>
    </location>
</feature>
<dbReference type="InterPro" id="IPR029000">
    <property type="entry name" value="Cyclophilin-like_dom_sf"/>
</dbReference>
<keyword evidence="7" id="KW-0677">Repeat</keyword>
<dbReference type="PANTHER" id="PTHR11071">
    <property type="entry name" value="PEPTIDYL-PROLYL CIS-TRANS ISOMERASE"/>
    <property type="match status" value="1"/>
</dbReference>
<dbReference type="CDD" id="cd01926">
    <property type="entry name" value="cyclophilin_ABH_like"/>
    <property type="match status" value="1"/>
</dbReference>
<keyword evidence="8 11" id="KW-0802">TPR repeat</keyword>
<evidence type="ECO:0000256" key="10">
    <source>
        <dbReference type="ARBA" id="ARBA00023235"/>
    </source>
</evidence>
<proteinExistence type="inferred from homology"/>
<dbReference type="PANTHER" id="PTHR11071:SF561">
    <property type="entry name" value="PEPTIDYL-PROLYL CIS-TRANS ISOMERASE D-RELATED"/>
    <property type="match status" value="1"/>
</dbReference>
<dbReference type="GO" id="GO:0051082">
    <property type="term" value="F:unfolded protein binding"/>
    <property type="evidence" value="ECO:0007669"/>
    <property type="project" value="UniProtKB-ARBA"/>
</dbReference>
<dbReference type="FunFam" id="1.25.40.10:FF:000029">
    <property type="entry name" value="peptidyl-prolyl cis-trans isomerase D"/>
    <property type="match status" value="1"/>
</dbReference>
<evidence type="ECO:0000313" key="14">
    <source>
        <dbReference type="EMBL" id="OQO04365.1"/>
    </source>
</evidence>
<reference evidence="15" key="1">
    <citation type="submission" date="2017-03" db="EMBL/GenBank/DDBJ databases">
        <title>Genomes of endolithic fungi from Antarctica.</title>
        <authorList>
            <person name="Coleine C."/>
            <person name="Masonjones S."/>
            <person name="Stajich J.E."/>
        </authorList>
    </citation>
    <scope>NUCLEOTIDE SEQUENCE [LARGE SCALE GENOMIC DNA]</scope>
    <source>
        <strain evidence="15">CCFEE 5527</strain>
    </source>
</reference>
<evidence type="ECO:0000256" key="11">
    <source>
        <dbReference type="PROSITE-ProRule" id="PRU00339"/>
    </source>
</evidence>
<dbReference type="GO" id="GO:0016018">
    <property type="term" value="F:cyclosporin A binding"/>
    <property type="evidence" value="ECO:0007669"/>
    <property type="project" value="TreeGrafter"/>
</dbReference>
<dbReference type="InterPro" id="IPR002130">
    <property type="entry name" value="Cyclophilin-type_PPIase_dom"/>
</dbReference>
<evidence type="ECO:0000256" key="5">
    <source>
        <dbReference type="ARBA" id="ARBA00013194"/>
    </source>
</evidence>
<comment type="subcellular location">
    <subcellularLocation>
        <location evidence="3">Cytoplasm</location>
    </subcellularLocation>
</comment>
<name>A0A1V8SYX9_9PEZI</name>
<keyword evidence="9" id="KW-0697">Rotamase</keyword>
<protein>
    <recommendedName>
        <fullName evidence="5">peptidylprolyl isomerase</fullName>
        <ecNumber evidence="5">5.2.1.8</ecNumber>
    </recommendedName>
</protein>
<evidence type="ECO:0000256" key="1">
    <source>
        <dbReference type="ARBA" id="ARBA00000971"/>
    </source>
</evidence>
<dbReference type="Gene3D" id="1.25.40.10">
    <property type="entry name" value="Tetratricopeptide repeat domain"/>
    <property type="match status" value="1"/>
</dbReference>
<dbReference type="Gene3D" id="2.40.100.10">
    <property type="entry name" value="Cyclophilin-like"/>
    <property type="match status" value="1"/>
</dbReference>
<dbReference type="GO" id="GO:0005737">
    <property type="term" value="C:cytoplasm"/>
    <property type="evidence" value="ECO:0007669"/>
    <property type="project" value="UniProtKB-SubCell"/>
</dbReference>
<evidence type="ECO:0000259" key="13">
    <source>
        <dbReference type="PROSITE" id="PS50072"/>
    </source>
</evidence>
<dbReference type="InterPro" id="IPR011990">
    <property type="entry name" value="TPR-like_helical_dom_sf"/>
</dbReference>
<keyword evidence="10 14" id="KW-0413">Isomerase</keyword>
<keyword evidence="15" id="KW-1185">Reference proteome</keyword>
<gene>
    <name evidence="14" type="ORF">B0A48_10976</name>
</gene>
<dbReference type="SUPFAM" id="SSF50891">
    <property type="entry name" value="Cyclophilin-like"/>
    <property type="match status" value="1"/>
</dbReference>
<comment type="caution">
    <text evidence="14">The sequence shown here is derived from an EMBL/GenBank/DDBJ whole genome shotgun (WGS) entry which is preliminary data.</text>
</comment>
<dbReference type="PRINTS" id="PR00153">
    <property type="entry name" value="CSAPPISMRASE"/>
</dbReference>
<evidence type="ECO:0000256" key="2">
    <source>
        <dbReference type="ARBA" id="ARBA00002388"/>
    </source>
</evidence>
<evidence type="ECO:0000256" key="7">
    <source>
        <dbReference type="ARBA" id="ARBA00022737"/>
    </source>
</evidence>
<organism evidence="14 15">
    <name type="scientific">Cryoendolithus antarcticus</name>
    <dbReference type="NCBI Taxonomy" id="1507870"/>
    <lineage>
        <taxon>Eukaryota</taxon>
        <taxon>Fungi</taxon>
        <taxon>Dikarya</taxon>
        <taxon>Ascomycota</taxon>
        <taxon>Pezizomycotina</taxon>
        <taxon>Dothideomycetes</taxon>
        <taxon>Dothideomycetidae</taxon>
        <taxon>Cladosporiales</taxon>
        <taxon>Cladosporiaceae</taxon>
        <taxon>Cryoendolithus</taxon>
    </lineage>
</organism>
<dbReference type="InterPro" id="IPR020892">
    <property type="entry name" value="Cyclophilin-type_PPIase_CS"/>
</dbReference>
<dbReference type="GO" id="GO:0042026">
    <property type="term" value="P:protein refolding"/>
    <property type="evidence" value="ECO:0007669"/>
    <property type="project" value="UniProtKB-ARBA"/>
</dbReference>
<dbReference type="GO" id="GO:0003755">
    <property type="term" value="F:peptidyl-prolyl cis-trans isomerase activity"/>
    <property type="evidence" value="ECO:0007669"/>
    <property type="project" value="UniProtKB-KW"/>
</dbReference>
<keyword evidence="6" id="KW-0963">Cytoplasm</keyword>
<dbReference type="EMBL" id="NAJO01000022">
    <property type="protein sequence ID" value="OQO04365.1"/>
    <property type="molecule type" value="Genomic_DNA"/>
</dbReference>
<feature type="domain" description="PPIase cyclophilin-type" evidence="13">
    <location>
        <begin position="10"/>
        <end position="174"/>
    </location>
</feature>
<dbReference type="InParanoid" id="A0A1V8SYX9"/>
<evidence type="ECO:0000256" key="9">
    <source>
        <dbReference type="ARBA" id="ARBA00023110"/>
    </source>
</evidence>
<evidence type="ECO:0000313" key="15">
    <source>
        <dbReference type="Proteomes" id="UP000192596"/>
    </source>
</evidence>
<comment type="catalytic activity">
    <reaction evidence="1">
        <text>[protein]-peptidylproline (omega=180) = [protein]-peptidylproline (omega=0)</text>
        <dbReference type="Rhea" id="RHEA:16237"/>
        <dbReference type="Rhea" id="RHEA-COMP:10747"/>
        <dbReference type="Rhea" id="RHEA-COMP:10748"/>
        <dbReference type="ChEBI" id="CHEBI:83833"/>
        <dbReference type="ChEBI" id="CHEBI:83834"/>
        <dbReference type="EC" id="5.2.1.8"/>
    </reaction>
</comment>
<dbReference type="SMART" id="SM00028">
    <property type="entry name" value="TPR"/>
    <property type="match status" value="2"/>
</dbReference>
<comment type="similarity">
    <text evidence="4">Belongs to the cyclophilin-type PPIase family. PPIase D subfamily.</text>
</comment>
<dbReference type="AlphaFoldDB" id="A0A1V8SYX9"/>
<dbReference type="FunCoup" id="A0A1V8SYX9">
    <property type="interactions" value="1975"/>
</dbReference>
<dbReference type="Proteomes" id="UP000192596">
    <property type="component" value="Unassembled WGS sequence"/>
</dbReference>
<evidence type="ECO:0000256" key="12">
    <source>
        <dbReference type="SAM" id="MobiDB-lite"/>
    </source>
</evidence>
<comment type="function">
    <text evidence="2">PPIases accelerate the folding of proteins. It catalyzes the cis-trans isomerization of proline imidic peptide bonds in oligopeptides.</text>
</comment>
<dbReference type="EC" id="5.2.1.8" evidence="5"/>
<sequence length="372" mass="40603">MAPSARPRVWFDISIGGAKAGKVVFELYKDVVPKTVENFRCLCTGEKGNGESGKPLHYKGSTFHRVIKSFMLQGGDFTAGNGTGGESIYGEKFEDENFELKHEKPFLLSMANAGPGTNGSQFFVTTVPTPHLDGKHVVFGEVIAGKSIVRQVENGKTGANDKPEEEVKIEDCGEVPEGASLDEFTKKAPDSTGDTYEEFPEDQAKSGEEWTGEEIAKIAEELKGMGNTAFKGGENELGLSKYQKALRYLNEYGPADNDVEELQTRIKKLRISLHTNSALLQYKLKDFSGSTRSADNVLAIEGISDIEKAKALYRKGLVAKDSKNEEEALDLLTQASKLAPQDAGIEKELAAVKKAAADRKAKEKKAYAKMFD</sequence>
<evidence type="ECO:0000256" key="8">
    <source>
        <dbReference type="ARBA" id="ARBA00022803"/>
    </source>
</evidence>
<evidence type="ECO:0000256" key="3">
    <source>
        <dbReference type="ARBA" id="ARBA00004496"/>
    </source>
</evidence>